<dbReference type="InterPro" id="IPR001107">
    <property type="entry name" value="Band_7"/>
</dbReference>
<dbReference type="SUPFAM" id="SSF117892">
    <property type="entry name" value="Band 7/SPFH domain"/>
    <property type="match status" value="1"/>
</dbReference>
<dbReference type="InterPro" id="IPR001972">
    <property type="entry name" value="Stomatin_HflK_fam"/>
</dbReference>
<dbReference type="InterPro" id="IPR036013">
    <property type="entry name" value="Band_7/SPFH_dom_sf"/>
</dbReference>
<dbReference type="SMART" id="SM00244">
    <property type="entry name" value="PHB"/>
    <property type="match status" value="1"/>
</dbReference>
<dbReference type="InterPro" id="IPR043202">
    <property type="entry name" value="Band-7_stomatin-like"/>
</dbReference>
<evidence type="ECO:0000313" key="3">
    <source>
        <dbReference type="EMBL" id="QDG51082.1"/>
    </source>
</evidence>
<dbReference type="GO" id="GO:0098552">
    <property type="term" value="C:side of membrane"/>
    <property type="evidence" value="ECO:0007669"/>
    <property type="project" value="UniProtKB-ARBA"/>
</dbReference>
<dbReference type="RefSeq" id="WP_141197567.1">
    <property type="nucleotide sequence ID" value="NZ_CP041186.1"/>
</dbReference>
<dbReference type="PRINTS" id="PR00721">
    <property type="entry name" value="STOMATIN"/>
</dbReference>
<gene>
    <name evidence="3" type="ORF">FIV42_10150</name>
</gene>
<dbReference type="Proteomes" id="UP000315995">
    <property type="component" value="Chromosome"/>
</dbReference>
<dbReference type="PANTHER" id="PTHR10264:SF19">
    <property type="entry name" value="AT06885P-RELATED"/>
    <property type="match status" value="1"/>
</dbReference>
<dbReference type="OrthoDB" id="9809197at2"/>
<dbReference type="AlphaFoldDB" id="A0A4Y6PRX1"/>
<evidence type="ECO:0000256" key="1">
    <source>
        <dbReference type="ARBA" id="ARBA00008164"/>
    </source>
</evidence>
<dbReference type="GO" id="GO:0005886">
    <property type="term" value="C:plasma membrane"/>
    <property type="evidence" value="ECO:0007669"/>
    <property type="project" value="InterPro"/>
</dbReference>
<accession>A0A4Y6PRX1</accession>
<dbReference type="Gene3D" id="6.10.250.2090">
    <property type="match status" value="1"/>
</dbReference>
<dbReference type="Gene3D" id="3.30.479.30">
    <property type="entry name" value="Band 7 domain"/>
    <property type="match status" value="1"/>
</dbReference>
<dbReference type="FunFam" id="3.30.479.30:FF:000004">
    <property type="entry name" value="Putative membrane protease family, stomatin"/>
    <property type="match status" value="1"/>
</dbReference>
<protein>
    <submittedName>
        <fullName evidence="3">Slipin family protein</fullName>
    </submittedName>
</protein>
<evidence type="ECO:0000313" key="4">
    <source>
        <dbReference type="Proteomes" id="UP000315995"/>
    </source>
</evidence>
<organism evidence="3 4">
    <name type="scientific">Persicimonas caeni</name>
    <dbReference type="NCBI Taxonomy" id="2292766"/>
    <lineage>
        <taxon>Bacteria</taxon>
        <taxon>Deltaproteobacteria</taxon>
        <taxon>Bradymonadales</taxon>
        <taxon>Bradymonadaceae</taxon>
        <taxon>Persicimonas</taxon>
    </lineage>
</organism>
<sequence>MLSQILPWVTVVNEYERVAVFRLGRIVGYRGPGVVWRLPFIERFQKVDSRIVTVDVEPQECISRDNVPVTVNAVVYYRVEHPDKAIVNVKNYHRATIEIAQTSLRSTIGRRTLDELLSEVVEVADDLKRVIDVATDEWGVKVSRTEIKDIRVPDEMRKAMAKEAEAERERRAMIIRAQGEQEAADRLVQAAKLLDQTPTGFKMRYLQTLLQVAEEGNTIVFAPGDMGAANAAVAAADLHKSNKRVSGPPEHPKV</sequence>
<dbReference type="EMBL" id="CP041186">
    <property type="protein sequence ID" value="QDG51082.1"/>
    <property type="molecule type" value="Genomic_DNA"/>
</dbReference>
<feature type="domain" description="Band 7" evidence="2">
    <location>
        <begin position="7"/>
        <end position="164"/>
    </location>
</feature>
<accession>A0A5B8Y7E8</accession>
<evidence type="ECO:0000259" key="2">
    <source>
        <dbReference type="SMART" id="SM00244"/>
    </source>
</evidence>
<comment type="similarity">
    <text evidence="1">Belongs to the band 7/mec-2 family.</text>
</comment>
<name>A0A4Y6PRX1_PERCE</name>
<dbReference type="Pfam" id="PF01145">
    <property type="entry name" value="Band_7"/>
    <property type="match status" value="1"/>
</dbReference>
<proteinExistence type="inferred from homology"/>
<dbReference type="PANTHER" id="PTHR10264">
    <property type="entry name" value="BAND 7 PROTEIN-RELATED"/>
    <property type="match status" value="1"/>
</dbReference>
<keyword evidence="4" id="KW-1185">Reference proteome</keyword>
<reference evidence="3 4" key="1">
    <citation type="submission" date="2019-06" db="EMBL/GenBank/DDBJ databases">
        <title>Persicimonas caeni gen. nov., sp. nov., a predatory bacterium isolated from solar saltern.</title>
        <authorList>
            <person name="Wang S."/>
        </authorList>
    </citation>
    <scope>NUCLEOTIDE SEQUENCE [LARGE SCALE GENOMIC DNA]</scope>
    <source>
        <strain evidence="3 4">YN101</strain>
    </source>
</reference>